<dbReference type="AlphaFoldDB" id="A0A923LNY3"/>
<keyword evidence="1" id="KW-0472">Membrane</keyword>
<keyword evidence="1" id="KW-0812">Transmembrane</keyword>
<keyword evidence="1" id="KW-1133">Transmembrane helix</keyword>
<dbReference type="RefSeq" id="WP_186867119.1">
    <property type="nucleotide sequence ID" value="NZ_JACOPH010000007.1"/>
</dbReference>
<organism evidence="2 3">
    <name type="scientific">Roseburia zhanii</name>
    <dbReference type="NCBI Taxonomy" id="2763064"/>
    <lineage>
        <taxon>Bacteria</taxon>
        <taxon>Bacillati</taxon>
        <taxon>Bacillota</taxon>
        <taxon>Clostridia</taxon>
        <taxon>Lachnospirales</taxon>
        <taxon>Lachnospiraceae</taxon>
        <taxon>Roseburia</taxon>
    </lineage>
</organism>
<reference evidence="2" key="1">
    <citation type="submission" date="2020-08" db="EMBL/GenBank/DDBJ databases">
        <title>Genome public.</title>
        <authorList>
            <person name="Liu C."/>
            <person name="Sun Q."/>
        </authorList>
    </citation>
    <scope>NUCLEOTIDE SEQUENCE</scope>
    <source>
        <strain evidence="2">BX1005</strain>
    </source>
</reference>
<accession>A0A923LNY3</accession>
<feature type="transmembrane region" description="Helical" evidence="1">
    <location>
        <begin position="12"/>
        <end position="32"/>
    </location>
</feature>
<sequence>MKDQYDKGKVSKIVLGIFLVCAVSYLTVLYGLNQRVKIVDVSDCEIADETTMQYKIEKIEYKRNYIKISGYAYRQGISVDTADTVLLAHDPTTDSYYELPTENVKKTKLSKNADDGFNYDYAEFQSVVRSKKIPGGCRACIWYRGNGENVLIPTEEVLYY</sequence>
<gene>
    <name evidence="2" type="ORF">H8S17_09390</name>
</gene>
<keyword evidence="3" id="KW-1185">Reference proteome</keyword>
<dbReference type="Proteomes" id="UP000606720">
    <property type="component" value="Unassembled WGS sequence"/>
</dbReference>
<protein>
    <submittedName>
        <fullName evidence="2">Uncharacterized protein</fullName>
    </submittedName>
</protein>
<dbReference type="EMBL" id="JACOPH010000007">
    <property type="protein sequence ID" value="MBC5714419.1"/>
    <property type="molecule type" value="Genomic_DNA"/>
</dbReference>
<proteinExistence type="predicted"/>
<evidence type="ECO:0000256" key="1">
    <source>
        <dbReference type="SAM" id="Phobius"/>
    </source>
</evidence>
<evidence type="ECO:0000313" key="3">
    <source>
        <dbReference type="Proteomes" id="UP000606720"/>
    </source>
</evidence>
<comment type="caution">
    <text evidence="2">The sequence shown here is derived from an EMBL/GenBank/DDBJ whole genome shotgun (WGS) entry which is preliminary data.</text>
</comment>
<evidence type="ECO:0000313" key="2">
    <source>
        <dbReference type="EMBL" id="MBC5714419.1"/>
    </source>
</evidence>
<name>A0A923LNY3_9FIRM</name>